<name>A0A455T6D8_9CHLR</name>
<evidence type="ECO:0008006" key="2">
    <source>
        <dbReference type="Google" id="ProtNLM"/>
    </source>
</evidence>
<sequence length="288" mass="33047">MAQSPTHRFGQIIGEVLEKAVEPLLQEFALRYGLYLDKKGPRPARAGNKVTWRDLYGNAHDLDFVLEKGGTHETRGTPVAFIETAWRRYTKHSRNKAQEIQGAIIPLIETYQHVKPFFGVILAGTFTTGALEQLRSLGFTVVYFPYERIVRAFSSVGIDAHFDENTPDSVVATKVARWEALPASDRSRVSRLLIDMHQDQLLSFMNELDKFITRKVKNVIILALHGQHLISPSIDQAIRIIEEYNESAVNKDQKFIKYEIEVIYMNNDQIRASFSEKYRALEFLRSFL</sequence>
<dbReference type="AlphaFoldDB" id="A0A455T6D8"/>
<evidence type="ECO:0000313" key="1">
    <source>
        <dbReference type="EMBL" id="BBH93254.1"/>
    </source>
</evidence>
<dbReference type="EMBL" id="AP019377">
    <property type="protein sequence ID" value="BBH93254.1"/>
    <property type="molecule type" value="Genomic_DNA"/>
</dbReference>
<reference evidence="1" key="1">
    <citation type="submission" date="2018-12" db="EMBL/GenBank/DDBJ databases">
        <title>Novel natural products biosynthetic potential of the class Ktedonobacteria.</title>
        <authorList>
            <person name="Zheng Y."/>
            <person name="Saitou A."/>
            <person name="Wang C.M."/>
            <person name="Toyoda A."/>
            <person name="Minakuchi Y."/>
            <person name="Sekiguchi Y."/>
            <person name="Ueda K."/>
            <person name="Takano H."/>
            <person name="Sakai Y."/>
            <person name="Yokota A."/>
            <person name="Yabe S."/>
        </authorList>
    </citation>
    <scope>NUCLEOTIDE SEQUENCE</scope>
    <source>
        <strain evidence="1">A3-2</strain>
    </source>
</reference>
<accession>A0A455T6D8</accession>
<proteinExistence type="predicted"/>
<organism evidence="1">
    <name type="scientific">Thermogemmatispora argillosa</name>
    <dbReference type="NCBI Taxonomy" id="2045280"/>
    <lineage>
        <taxon>Bacteria</taxon>
        <taxon>Bacillati</taxon>
        <taxon>Chloroflexota</taxon>
        <taxon>Ktedonobacteria</taxon>
        <taxon>Thermogemmatisporales</taxon>
        <taxon>Thermogemmatisporaceae</taxon>
        <taxon>Thermogemmatispora</taxon>
    </lineage>
</organism>
<dbReference type="REBASE" id="310581">
    <property type="entry name" value="TspA32ORF14540P"/>
</dbReference>
<protein>
    <recommendedName>
        <fullName evidence="2">DNA methylase</fullName>
    </recommendedName>
</protein>
<gene>
    <name evidence="1" type="ORF">KTA_14530</name>
</gene>